<evidence type="ECO:0000256" key="2">
    <source>
        <dbReference type="ARBA" id="ARBA00023125"/>
    </source>
</evidence>
<dbReference type="STRING" id="47866.GA0074694_0735"/>
<dbReference type="Gene3D" id="1.10.260.40">
    <property type="entry name" value="lambda repressor-like DNA-binding domains"/>
    <property type="match status" value="1"/>
</dbReference>
<dbReference type="InterPro" id="IPR046335">
    <property type="entry name" value="LacI/GalR-like_sensor"/>
</dbReference>
<dbReference type="CDD" id="cd01392">
    <property type="entry name" value="HTH_LacI"/>
    <property type="match status" value="1"/>
</dbReference>
<dbReference type="Pfam" id="PF13377">
    <property type="entry name" value="Peripla_BP_3"/>
    <property type="match status" value="1"/>
</dbReference>
<keyword evidence="1" id="KW-0805">Transcription regulation</keyword>
<dbReference type="GO" id="GO:0003700">
    <property type="term" value="F:DNA-binding transcription factor activity"/>
    <property type="evidence" value="ECO:0007669"/>
    <property type="project" value="TreeGrafter"/>
</dbReference>
<dbReference type="InterPro" id="IPR028082">
    <property type="entry name" value="Peripla_BP_I"/>
</dbReference>
<feature type="domain" description="HTH lacI-type" evidence="4">
    <location>
        <begin position="10"/>
        <end position="64"/>
    </location>
</feature>
<dbReference type="PROSITE" id="PS50932">
    <property type="entry name" value="HTH_LACI_2"/>
    <property type="match status" value="1"/>
</dbReference>
<proteinExistence type="predicted"/>
<name>A0A1C6RBL3_9ACTN</name>
<dbReference type="Gene3D" id="3.40.50.2300">
    <property type="match status" value="2"/>
</dbReference>
<dbReference type="AlphaFoldDB" id="A0A1C6RBL3"/>
<dbReference type="InterPro" id="IPR000843">
    <property type="entry name" value="HTH_LacI"/>
</dbReference>
<dbReference type="GO" id="GO:0000976">
    <property type="term" value="F:transcription cis-regulatory region binding"/>
    <property type="evidence" value="ECO:0007669"/>
    <property type="project" value="TreeGrafter"/>
</dbReference>
<dbReference type="Pfam" id="PF00356">
    <property type="entry name" value="LacI"/>
    <property type="match status" value="1"/>
</dbReference>
<sequence>MTGMTTAQRPTLEAVARRAGVSRATVSRVVNGSTTVAEPIRAAVHQAVAELGYVPNLAARSLVTQRTDSIALIMPEAATRVFSDDQVFPGIIRGVSQELEAADKQLVLMLAGSPAGRERVERYTSGRHVDGVLFASLHGADPLPARLARLGIPVVCSGRGLGDSPVPYVDVDHVGGVTRAVRYLIESGRRRIATIAGPQDMVAGIERLTGYRDTVVAAGLPELVAYGDFTRESGAAAMRQLLTEHPDLDAVFAASDLMAHAALRTLREAGRRVPQDVAVIGFDDIETAAYTEPPLTTVRQPILELGRAGTRQVLRIAAGETVEPALILPTELVLRASA</sequence>
<reference evidence="6" key="1">
    <citation type="submission" date="2016-06" db="EMBL/GenBank/DDBJ databases">
        <authorList>
            <person name="Varghese N."/>
        </authorList>
    </citation>
    <scope>NUCLEOTIDE SEQUENCE [LARGE SCALE GENOMIC DNA]</scope>
    <source>
        <strain evidence="6">DSM 46123</strain>
    </source>
</reference>
<dbReference type="CDD" id="cd06267">
    <property type="entry name" value="PBP1_LacI_sugar_binding-like"/>
    <property type="match status" value="1"/>
</dbReference>
<evidence type="ECO:0000256" key="3">
    <source>
        <dbReference type="ARBA" id="ARBA00023163"/>
    </source>
</evidence>
<dbReference type="SUPFAM" id="SSF53822">
    <property type="entry name" value="Periplasmic binding protein-like I"/>
    <property type="match status" value="1"/>
</dbReference>
<evidence type="ECO:0000259" key="4">
    <source>
        <dbReference type="PROSITE" id="PS50932"/>
    </source>
</evidence>
<dbReference type="SUPFAM" id="SSF47413">
    <property type="entry name" value="lambda repressor-like DNA-binding domains"/>
    <property type="match status" value="1"/>
</dbReference>
<dbReference type="EMBL" id="FMHU01000001">
    <property type="protein sequence ID" value="SCL14372.1"/>
    <property type="molecule type" value="Genomic_DNA"/>
</dbReference>
<dbReference type="Proteomes" id="UP000198906">
    <property type="component" value="Unassembled WGS sequence"/>
</dbReference>
<dbReference type="PANTHER" id="PTHR30146:SF109">
    <property type="entry name" value="HTH-TYPE TRANSCRIPTIONAL REGULATOR GALS"/>
    <property type="match status" value="1"/>
</dbReference>
<dbReference type="PANTHER" id="PTHR30146">
    <property type="entry name" value="LACI-RELATED TRANSCRIPTIONAL REPRESSOR"/>
    <property type="match status" value="1"/>
</dbReference>
<evidence type="ECO:0000313" key="5">
    <source>
        <dbReference type="EMBL" id="SCL14372.1"/>
    </source>
</evidence>
<organism evidence="5 6">
    <name type="scientific">Micromonospora inyonensis</name>
    <dbReference type="NCBI Taxonomy" id="47866"/>
    <lineage>
        <taxon>Bacteria</taxon>
        <taxon>Bacillati</taxon>
        <taxon>Actinomycetota</taxon>
        <taxon>Actinomycetes</taxon>
        <taxon>Micromonosporales</taxon>
        <taxon>Micromonosporaceae</taxon>
        <taxon>Micromonospora</taxon>
    </lineage>
</organism>
<protein>
    <submittedName>
        <fullName evidence="5">DNA-binding transcriptional regulator, LacI/PurR family</fullName>
    </submittedName>
</protein>
<evidence type="ECO:0000256" key="1">
    <source>
        <dbReference type="ARBA" id="ARBA00023015"/>
    </source>
</evidence>
<evidence type="ECO:0000313" key="6">
    <source>
        <dbReference type="Proteomes" id="UP000198906"/>
    </source>
</evidence>
<dbReference type="PRINTS" id="PR00036">
    <property type="entry name" value="HTHLACI"/>
</dbReference>
<gene>
    <name evidence="5" type="ORF">GA0074694_0735</name>
</gene>
<keyword evidence="2 5" id="KW-0238">DNA-binding</keyword>
<keyword evidence="3" id="KW-0804">Transcription</keyword>
<keyword evidence="6" id="KW-1185">Reference proteome</keyword>
<accession>A0A1C6RBL3</accession>
<dbReference type="SMART" id="SM00354">
    <property type="entry name" value="HTH_LACI"/>
    <property type="match status" value="1"/>
</dbReference>
<dbReference type="InterPro" id="IPR010982">
    <property type="entry name" value="Lambda_DNA-bd_dom_sf"/>
</dbReference>